<dbReference type="PROSITE" id="PS50822">
    <property type="entry name" value="PIWI"/>
    <property type="match status" value="1"/>
</dbReference>
<keyword evidence="3" id="KW-1185">Reference proteome</keyword>
<protein>
    <submittedName>
        <fullName evidence="2">PIWL2 protein</fullName>
    </submittedName>
</protein>
<comment type="caution">
    <text evidence="2">The sequence shown here is derived from an EMBL/GenBank/DDBJ whole genome shotgun (WGS) entry which is preliminary data.</text>
</comment>
<dbReference type="FunFam" id="3.40.50.2300:FF:000141">
    <property type="entry name" value="piwi-like protein 2 isoform X1"/>
    <property type="match status" value="1"/>
</dbReference>
<gene>
    <name evidence="2" type="primary">Piwil2</name>
    <name evidence="2" type="ORF">CRYUND_R03942</name>
</gene>
<feature type="domain" description="Piwi" evidence="1">
    <location>
        <begin position="205"/>
        <end position="274"/>
    </location>
</feature>
<evidence type="ECO:0000313" key="3">
    <source>
        <dbReference type="Proteomes" id="UP000534426"/>
    </source>
</evidence>
<dbReference type="GO" id="GO:0003676">
    <property type="term" value="F:nucleic acid binding"/>
    <property type="evidence" value="ECO:0007669"/>
    <property type="project" value="InterPro"/>
</dbReference>
<dbReference type="Proteomes" id="UP000534426">
    <property type="component" value="Unassembled WGS sequence"/>
</dbReference>
<dbReference type="SUPFAM" id="SSF53098">
    <property type="entry name" value="Ribonuclease H-like"/>
    <property type="match status" value="1"/>
</dbReference>
<evidence type="ECO:0000313" key="2">
    <source>
        <dbReference type="EMBL" id="NWJ08153.1"/>
    </source>
</evidence>
<dbReference type="InterPro" id="IPR012337">
    <property type="entry name" value="RNaseH-like_sf"/>
</dbReference>
<feature type="non-terminal residue" evidence="2">
    <location>
        <position position="1"/>
    </location>
</feature>
<dbReference type="Pfam" id="PF02171">
    <property type="entry name" value="Piwi"/>
    <property type="match status" value="1"/>
</dbReference>
<organism evidence="2 3">
    <name type="scientific">Crypturellus undulatus</name>
    <dbReference type="NCBI Taxonomy" id="48396"/>
    <lineage>
        <taxon>Eukaryota</taxon>
        <taxon>Metazoa</taxon>
        <taxon>Chordata</taxon>
        <taxon>Craniata</taxon>
        <taxon>Vertebrata</taxon>
        <taxon>Euteleostomi</taxon>
        <taxon>Archelosauria</taxon>
        <taxon>Archosauria</taxon>
        <taxon>Dinosauria</taxon>
        <taxon>Saurischia</taxon>
        <taxon>Theropoda</taxon>
        <taxon>Coelurosauria</taxon>
        <taxon>Aves</taxon>
        <taxon>Palaeognathae</taxon>
        <taxon>Tinamiformes</taxon>
        <taxon>Tinamidae</taxon>
        <taxon>Crypturellus</taxon>
    </lineage>
</organism>
<dbReference type="InterPro" id="IPR036085">
    <property type="entry name" value="PAZ_dom_sf"/>
</dbReference>
<dbReference type="InterPro" id="IPR003165">
    <property type="entry name" value="Piwi"/>
</dbReference>
<feature type="non-terminal residue" evidence="2">
    <location>
        <position position="274"/>
    </location>
</feature>
<sequence length="274" mass="31014">MILLVPELSFMTGIPEKMRKDNRAMKDLVYEMSHSPKQHYLRLCSLLRRVEETPEAARELLRWGLRLDKDICRVRAARRGRARLLVPGSGVAFTRGSLQTQGRILPLERINLRHSTFAPAEDLNWNKEVVREPCISAVALHYWVLFYPKRVQELAHELVTTMEKVCGPLGLQLNAPAWVELKDERVETYAKTIRSVLASEQKVQLVLCITPGGREDLYGAIKKLCCVQVPVPSQVINVQSLTGQASKLRSIAQKVLLQMNCKLGGELWGIDVPL</sequence>
<dbReference type="AlphaFoldDB" id="A0A7K4LU60"/>
<accession>A0A7K4LU60</accession>
<dbReference type="SUPFAM" id="SSF101690">
    <property type="entry name" value="PAZ domain"/>
    <property type="match status" value="1"/>
</dbReference>
<dbReference type="Gene3D" id="3.40.50.2300">
    <property type="match status" value="1"/>
</dbReference>
<dbReference type="PANTHER" id="PTHR22891">
    <property type="entry name" value="EUKARYOTIC TRANSLATION INITIATION FACTOR 2C"/>
    <property type="match status" value="1"/>
</dbReference>
<dbReference type="EMBL" id="VWPW01024171">
    <property type="protein sequence ID" value="NWJ08153.1"/>
    <property type="molecule type" value="Genomic_DNA"/>
</dbReference>
<proteinExistence type="predicted"/>
<reference evidence="2 3" key="1">
    <citation type="submission" date="2019-09" db="EMBL/GenBank/DDBJ databases">
        <title>Bird 10,000 Genomes (B10K) Project - Family phase.</title>
        <authorList>
            <person name="Zhang G."/>
        </authorList>
    </citation>
    <scope>NUCLEOTIDE SEQUENCE [LARGE SCALE GENOMIC DNA]</scope>
    <source>
        <strain evidence="2">B10K-MSB-37135</strain>
        <tissue evidence="2">Heart</tissue>
    </source>
</reference>
<evidence type="ECO:0000259" key="1">
    <source>
        <dbReference type="PROSITE" id="PS50822"/>
    </source>
</evidence>
<name>A0A7K4LU60_9AVES</name>